<dbReference type="eggNOG" id="COG2226">
    <property type="taxonomic scope" value="Bacteria"/>
</dbReference>
<reference evidence="4" key="1">
    <citation type="journal article" date="2015" name="PeerJ">
        <title>First genomic representation of candidate bacterial phylum KSB3 points to enhanced environmental sensing as a trigger of wastewater bulking.</title>
        <authorList>
            <person name="Sekiguchi Y."/>
            <person name="Ohashi A."/>
            <person name="Parks D.H."/>
            <person name="Yamauchi T."/>
            <person name="Tyson G.W."/>
            <person name="Hugenholtz P."/>
        </authorList>
    </citation>
    <scope>NUCLEOTIDE SEQUENCE [LARGE SCALE GENOMIC DNA]</scope>
</reference>
<dbReference type="AlphaFoldDB" id="A0A081C934"/>
<dbReference type="Pfam" id="PF13649">
    <property type="entry name" value="Methyltransf_25"/>
    <property type="match status" value="1"/>
</dbReference>
<dbReference type="PANTHER" id="PTHR43861">
    <property type="entry name" value="TRANS-ACONITATE 2-METHYLTRANSFERASE-RELATED"/>
    <property type="match status" value="1"/>
</dbReference>
<dbReference type="Proteomes" id="UP000030661">
    <property type="component" value="Unassembled WGS sequence"/>
</dbReference>
<evidence type="ECO:0000313" key="5">
    <source>
        <dbReference type="Proteomes" id="UP000030661"/>
    </source>
</evidence>
<evidence type="ECO:0000256" key="1">
    <source>
        <dbReference type="ARBA" id="ARBA00022603"/>
    </source>
</evidence>
<dbReference type="PANTHER" id="PTHR43861:SF1">
    <property type="entry name" value="TRANS-ACONITATE 2-METHYLTRANSFERASE"/>
    <property type="match status" value="1"/>
</dbReference>
<dbReference type="Gene3D" id="3.40.50.150">
    <property type="entry name" value="Vaccinia Virus protein VP39"/>
    <property type="match status" value="1"/>
</dbReference>
<dbReference type="InterPro" id="IPR029063">
    <property type="entry name" value="SAM-dependent_MTases_sf"/>
</dbReference>
<evidence type="ECO:0000313" key="4">
    <source>
        <dbReference type="EMBL" id="GAK61089.1"/>
    </source>
</evidence>
<gene>
    <name evidence="4" type="ORF">U27_00987</name>
</gene>
<sequence length="257" mass="29542">MDMWKFYDITHREHILCNPMSLEKLEQLITLLSLKPEARVLDIATGKGEFLIGLAERYPQITGTGIDLSPYFIADVRKKHQARIPDAQLHFLEMDGAKYVPETPESFDLIACIGASWIYGGHRGTLNALYKMAAPESWIVVGEPYWRHEPEREYLEAIGVTQNDFGTHYQNAEVGREQGLEAVYTLVSSQDDWDRYEGLQWYAAETWASDHRDDPDVKTVLKRVRESKTAYLRWGRETLGWAIYVFKKGGYSTFIVG</sequence>
<keyword evidence="2 4" id="KW-0808">Transferase</keyword>
<accession>A0A081C934</accession>
<dbReference type="PIRSF" id="PIRSF034653">
    <property type="entry name" value="Mtase_yjhp_prd"/>
    <property type="match status" value="1"/>
</dbReference>
<dbReference type="InterPro" id="IPR017031">
    <property type="entry name" value="Pre_MeTrfase_YjhP"/>
</dbReference>
<dbReference type="GO" id="GO:0008168">
    <property type="term" value="F:methyltransferase activity"/>
    <property type="evidence" value="ECO:0007669"/>
    <property type="project" value="UniProtKB-KW"/>
</dbReference>
<protein>
    <submittedName>
        <fullName evidence="4">Methyltransferase</fullName>
    </submittedName>
</protein>
<evidence type="ECO:0000259" key="3">
    <source>
        <dbReference type="Pfam" id="PF13649"/>
    </source>
</evidence>
<keyword evidence="1 4" id="KW-0489">Methyltransferase</keyword>
<feature type="domain" description="Methyltransferase" evidence="3">
    <location>
        <begin position="40"/>
        <end position="119"/>
    </location>
</feature>
<dbReference type="CDD" id="cd02440">
    <property type="entry name" value="AdoMet_MTases"/>
    <property type="match status" value="1"/>
</dbReference>
<proteinExistence type="predicted"/>
<organism evidence="4">
    <name type="scientific">Vecturithrix granuli</name>
    <dbReference type="NCBI Taxonomy" id="1499967"/>
    <lineage>
        <taxon>Bacteria</taxon>
        <taxon>Candidatus Moduliflexota</taxon>
        <taxon>Candidatus Vecturitrichia</taxon>
        <taxon>Candidatus Vecturitrichales</taxon>
        <taxon>Candidatus Vecturitrichaceae</taxon>
        <taxon>Candidatus Vecturithrix</taxon>
    </lineage>
</organism>
<dbReference type="STRING" id="1499967.U27_00987"/>
<evidence type="ECO:0000256" key="2">
    <source>
        <dbReference type="ARBA" id="ARBA00022679"/>
    </source>
</evidence>
<dbReference type="HOGENOM" id="CLU_037315_0_0_0"/>
<dbReference type="SUPFAM" id="SSF53335">
    <property type="entry name" value="S-adenosyl-L-methionine-dependent methyltransferases"/>
    <property type="match status" value="1"/>
</dbReference>
<keyword evidence="5" id="KW-1185">Reference proteome</keyword>
<dbReference type="GO" id="GO:0032259">
    <property type="term" value="P:methylation"/>
    <property type="evidence" value="ECO:0007669"/>
    <property type="project" value="UniProtKB-KW"/>
</dbReference>
<dbReference type="EMBL" id="DF820477">
    <property type="protein sequence ID" value="GAK61089.1"/>
    <property type="molecule type" value="Genomic_DNA"/>
</dbReference>
<dbReference type="InterPro" id="IPR041698">
    <property type="entry name" value="Methyltransf_25"/>
</dbReference>
<name>A0A081C934_VECG1</name>